<dbReference type="RefSeq" id="WP_078038801.1">
    <property type="nucleotide sequence ID" value="NZ_CP015820.1"/>
</dbReference>
<accession>A0A1U9M836</accession>
<protein>
    <recommendedName>
        <fullName evidence="1">Aminopyrimidine aminohydrolase</fullName>
        <ecNumber evidence="1">3.5.99.2</ecNumber>
    </recommendedName>
</protein>
<feature type="domain" description="Thiaminase-2/PQQC" evidence="2">
    <location>
        <begin position="17"/>
        <end position="224"/>
    </location>
</feature>
<proteinExistence type="inferred from homology"/>
<dbReference type="EMBL" id="CP015820">
    <property type="protein sequence ID" value="AQT41581.1"/>
    <property type="molecule type" value="Genomic_DNA"/>
</dbReference>
<dbReference type="KEGG" id="bapa:BBC0178_000730"/>
<dbReference type="Gene3D" id="1.20.910.10">
    <property type="entry name" value="Heme oxygenase-like"/>
    <property type="match status" value="1"/>
</dbReference>
<dbReference type="InterPro" id="IPR027574">
    <property type="entry name" value="Thiaminase_II"/>
</dbReference>
<comment type="similarity">
    <text evidence="1">Belongs to the TenA family.</text>
</comment>
<dbReference type="UniPathway" id="UPA00060"/>
<keyword evidence="1 3" id="KW-0378">Hydrolase</keyword>
<organism evidence="3 4">
    <name type="scientific">Bartonella apihabitans</name>
    <dbReference type="NCBI Taxonomy" id="2750929"/>
    <lineage>
        <taxon>Bacteria</taxon>
        <taxon>Pseudomonadati</taxon>
        <taxon>Pseudomonadota</taxon>
        <taxon>Alphaproteobacteria</taxon>
        <taxon>Hyphomicrobiales</taxon>
        <taxon>Bartonellaceae</taxon>
        <taxon>Bartonella</taxon>
    </lineage>
</organism>
<comment type="function">
    <text evidence="1">Catalyzes an amino-pyrimidine hydrolysis reaction at the C5' of the pyrimidine moiety of thiamine compounds, a reaction that is part of a thiamine salvage pathway.</text>
</comment>
<evidence type="ECO:0000313" key="3">
    <source>
        <dbReference type="EMBL" id="AQT41581.1"/>
    </source>
</evidence>
<evidence type="ECO:0000256" key="1">
    <source>
        <dbReference type="RuleBase" id="RU363093"/>
    </source>
</evidence>
<keyword evidence="4" id="KW-1185">Reference proteome</keyword>
<dbReference type="Pfam" id="PF03070">
    <property type="entry name" value="TENA_THI-4"/>
    <property type="match status" value="1"/>
</dbReference>
<dbReference type="GO" id="GO:0009229">
    <property type="term" value="P:thiamine diphosphate biosynthetic process"/>
    <property type="evidence" value="ECO:0007669"/>
    <property type="project" value="UniProtKB-UniPathway"/>
</dbReference>
<evidence type="ECO:0000259" key="2">
    <source>
        <dbReference type="Pfam" id="PF03070"/>
    </source>
</evidence>
<evidence type="ECO:0000313" key="4">
    <source>
        <dbReference type="Proteomes" id="UP000189660"/>
    </source>
</evidence>
<dbReference type="GO" id="GO:0050334">
    <property type="term" value="F:thiaminase activity"/>
    <property type="evidence" value="ECO:0007669"/>
    <property type="project" value="UniProtKB-EC"/>
</dbReference>
<dbReference type="Proteomes" id="UP000189660">
    <property type="component" value="Chromosome"/>
</dbReference>
<comment type="pathway">
    <text evidence="1">Cofactor biosynthesis; thiamine diphosphate biosynthesis.</text>
</comment>
<dbReference type="CDD" id="cd19367">
    <property type="entry name" value="TenA_C_ScTHI20-like"/>
    <property type="match status" value="1"/>
</dbReference>
<dbReference type="PANTHER" id="PTHR43198">
    <property type="entry name" value="BIFUNCTIONAL TH2 PROTEIN"/>
    <property type="match status" value="1"/>
</dbReference>
<dbReference type="InterPro" id="IPR016084">
    <property type="entry name" value="Haem_Oase-like_multi-hlx"/>
</dbReference>
<dbReference type="InterPro" id="IPR050967">
    <property type="entry name" value="Thiamine_Salvage_TenA"/>
</dbReference>
<comment type="catalytic activity">
    <reaction evidence="1">
        <text>4-amino-5-aminomethyl-2-methylpyrimidine + H2O = 4-amino-5-hydroxymethyl-2-methylpyrimidine + NH4(+)</text>
        <dbReference type="Rhea" id="RHEA:31799"/>
        <dbReference type="ChEBI" id="CHEBI:15377"/>
        <dbReference type="ChEBI" id="CHEBI:16892"/>
        <dbReference type="ChEBI" id="CHEBI:28938"/>
        <dbReference type="ChEBI" id="CHEBI:63416"/>
        <dbReference type="EC" id="3.5.99.2"/>
    </reaction>
</comment>
<comment type="catalytic activity">
    <reaction evidence="1">
        <text>thiamine + H2O = 5-(2-hydroxyethyl)-4-methylthiazole + 4-amino-5-hydroxymethyl-2-methylpyrimidine + H(+)</text>
        <dbReference type="Rhea" id="RHEA:17509"/>
        <dbReference type="ChEBI" id="CHEBI:15377"/>
        <dbReference type="ChEBI" id="CHEBI:15378"/>
        <dbReference type="ChEBI" id="CHEBI:16892"/>
        <dbReference type="ChEBI" id="CHEBI:17957"/>
        <dbReference type="ChEBI" id="CHEBI:18385"/>
        <dbReference type="EC" id="3.5.99.2"/>
    </reaction>
</comment>
<keyword evidence="1" id="KW-0784">Thiamine biosynthesis</keyword>
<dbReference type="GO" id="GO:0005829">
    <property type="term" value="C:cytosol"/>
    <property type="evidence" value="ECO:0007669"/>
    <property type="project" value="TreeGrafter"/>
</dbReference>
<reference evidence="3 4" key="1">
    <citation type="submission" date="2016-11" db="EMBL/GenBank/DDBJ databases">
        <title>Comparative genomics of Bartonella apis.</title>
        <authorList>
            <person name="Engel P."/>
        </authorList>
    </citation>
    <scope>NUCLEOTIDE SEQUENCE [LARGE SCALE GENOMIC DNA]</scope>
    <source>
        <strain evidence="3 4">BBC0178</strain>
    </source>
</reference>
<dbReference type="NCBIfam" id="TIGR04306">
    <property type="entry name" value="salvage_TenA"/>
    <property type="match status" value="1"/>
</dbReference>
<gene>
    <name evidence="3" type="ORF">BBC0178_000730</name>
</gene>
<dbReference type="EC" id="3.5.99.2" evidence="1"/>
<dbReference type="PANTHER" id="PTHR43198:SF2">
    <property type="entry name" value="SI:CH1073-67J19.1-RELATED"/>
    <property type="match status" value="1"/>
</dbReference>
<dbReference type="InterPro" id="IPR004305">
    <property type="entry name" value="Thiaminase-2/PQQC"/>
</dbReference>
<dbReference type="OrthoDB" id="34166at2"/>
<name>A0A1U9M836_9HYPH</name>
<dbReference type="AlphaFoldDB" id="A0A1U9M836"/>
<dbReference type="GO" id="GO:0009228">
    <property type="term" value="P:thiamine biosynthetic process"/>
    <property type="evidence" value="ECO:0007669"/>
    <property type="project" value="UniProtKB-KW"/>
</dbReference>
<dbReference type="SUPFAM" id="SSF48613">
    <property type="entry name" value="Heme oxygenase-like"/>
    <property type="match status" value="1"/>
</dbReference>
<sequence length="226" mass="25655">MEKPDFEKGTFGHLRKNAGGLWQAYVEHSFVNQLAAGTLEEKCFKKFLTQDYLFLVHFSRAYALLAAKSTNIEDIREALDGLNDIAAEMPLHVAYAKTWGISEQEMSGAEEAIETIAYTRFVLDVGYSGDRLDLMTALIPCVAGYAEIGLRLVESPDTVFEGNPYSQWIKNYQSDDYVKGVKTFLDSFNKLAEQSHDEVHFKHLSKIFNTATRLETEFWKMGLEAR</sequence>